<dbReference type="PROSITE" id="PS50110">
    <property type="entry name" value="RESPONSE_REGULATORY"/>
    <property type="match status" value="1"/>
</dbReference>
<sequence length="170" mass="18253">MDGVPEVPVPAPEALTSQETEAVAEELELDPVEAAVAAALADRDGEYTAGGKRCLIVDDSRVVRKLSRMIAEDMGYRVAEAENGEEALARCAKAMPDLVITDWQMPVMSGVDFVAKLRAIPGADRTKVMFCTSKGETTDIHAGISAGADDYIVKPFDEAKLKAKLERLVT</sequence>
<dbReference type="InterPro" id="IPR052048">
    <property type="entry name" value="ST_Response_Regulator"/>
</dbReference>
<evidence type="ECO:0000313" key="4">
    <source>
        <dbReference type="Proteomes" id="UP000008808"/>
    </source>
</evidence>
<name>Q2NB84_ERYLH</name>
<dbReference type="STRING" id="314225.ELI_04825"/>
<dbReference type="SUPFAM" id="SSF52172">
    <property type="entry name" value="CheY-like"/>
    <property type="match status" value="1"/>
</dbReference>
<evidence type="ECO:0000313" key="3">
    <source>
        <dbReference type="EMBL" id="ABC63057.1"/>
    </source>
</evidence>
<dbReference type="Proteomes" id="UP000008808">
    <property type="component" value="Chromosome"/>
</dbReference>
<accession>Q2NB84</accession>
<keyword evidence="4" id="KW-1185">Reference proteome</keyword>
<dbReference type="HOGENOM" id="CLU_000445_69_12_5"/>
<gene>
    <name evidence="3" type="ordered locus">ELI_04825</name>
</gene>
<proteinExistence type="predicted"/>
<reference evidence="4" key="1">
    <citation type="journal article" date="2009" name="J. Bacteriol.">
        <title>Complete genome sequence of Erythrobacter litoralis HTCC2594.</title>
        <authorList>
            <person name="Oh H.M."/>
            <person name="Giovannoni S.J."/>
            <person name="Ferriera S."/>
            <person name="Johnson J."/>
            <person name="Cho J.C."/>
        </authorList>
    </citation>
    <scope>NUCLEOTIDE SEQUENCE [LARGE SCALE GENOMIC DNA]</scope>
    <source>
        <strain evidence="4">HTCC2594</strain>
    </source>
</reference>
<organism evidence="3 4">
    <name type="scientific">Erythrobacter litoralis (strain HTCC2594)</name>
    <dbReference type="NCBI Taxonomy" id="314225"/>
    <lineage>
        <taxon>Bacteria</taxon>
        <taxon>Pseudomonadati</taxon>
        <taxon>Pseudomonadota</taxon>
        <taxon>Alphaproteobacteria</taxon>
        <taxon>Sphingomonadales</taxon>
        <taxon>Erythrobacteraceae</taxon>
        <taxon>Erythrobacter/Porphyrobacter group</taxon>
        <taxon>Erythrobacter</taxon>
    </lineage>
</organism>
<feature type="domain" description="Response regulatory" evidence="2">
    <location>
        <begin position="53"/>
        <end position="169"/>
    </location>
</feature>
<dbReference type="InterPro" id="IPR011006">
    <property type="entry name" value="CheY-like_superfamily"/>
</dbReference>
<dbReference type="PANTHER" id="PTHR43228:SF1">
    <property type="entry name" value="TWO-COMPONENT RESPONSE REGULATOR ARR22"/>
    <property type="match status" value="1"/>
</dbReference>
<dbReference type="PANTHER" id="PTHR43228">
    <property type="entry name" value="TWO-COMPONENT RESPONSE REGULATOR"/>
    <property type="match status" value="1"/>
</dbReference>
<feature type="modified residue" description="4-aspartylphosphate" evidence="1">
    <location>
        <position position="102"/>
    </location>
</feature>
<dbReference type="GO" id="GO:0000160">
    <property type="term" value="P:phosphorelay signal transduction system"/>
    <property type="evidence" value="ECO:0007669"/>
    <property type="project" value="InterPro"/>
</dbReference>
<keyword evidence="1" id="KW-0597">Phosphoprotein</keyword>
<evidence type="ECO:0000259" key="2">
    <source>
        <dbReference type="PROSITE" id="PS50110"/>
    </source>
</evidence>
<dbReference type="Pfam" id="PF00072">
    <property type="entry name" value="Response_reg"/>
    <property type="match status" value="1"/>
</dbReference>
<dbReference type="EMBL" id="CP000157">
    <property type="protein sequence ID" value="ABC63057.1"/>
    <property type="molecule type" value="Genomic_DNA"/>
</dbReference>
<dbReference type="Gene3D" id="3.40.50.2300">
    <property type="match status" value="1"/>
</dbReference>
<protein>
    <submittedName>
        <fullName evidence="3">Chemotaxis protein CheYIV</fullName>
    </submittedName>
</protein>
<dbReference type="KEGG" id="eli:ELI_04825"/>
<dbReference type="OrthoDB" id="9800897at2"/>
<dbReference type="SMART" id="SM00448">
    <property type="entry name" value="REC"/>
    <property type="match status" value="1"/>
</dbReference>
<dbReference type="InterPro" id="IPR001789">
    <property type="entry name" value="Sig_transdc_resp-reg_receiver"/>
</dbReference>
<dbReference type="AlphaFoldDB" id="Q2NB84"/>
<evidence type="ECO:0000256" key="1">
    <source>
        <dbReference type="PROSITE-ProRule" id="PRU00169"/>
    </source>
</evidence>
<dbReference type="eggNOG" id="COG0745">
    <property type="taxonomic scope" value="Bacteria"/>
</dbReference>